<comment type="caution">
    <text evidence="4">The sequence shown here is derived from an EMBL/GenBank/DDBJ whole genome shotgun (WGS) entry which is preliminary data.</text>
</comment>
<dbReference type="AlphaFoldDB" id="A0A4V6PC95"/>
<dbReference type="InterPro" id="IPR013094">
    <property type="entry name" value="AB_hydrolase_3"/>
</dbReference>
<evidence type="ECO:0000259" key="3">
    <source>
        <dbReference type="Pfam" id="PF07859"/>
    </source>
</evidence>
<dbReference type="RefSeq" id="WP_132624164.1">
    <property type="nucleotide sequence ID" value="NZ_SMKV01000018.1"/>
</dbReference>
<dbReference type="Pfam" id="PF07859">
    <property type="entry name" value="Abhydrolase_3"/>
    <property type="match status" value="1"/>
</dbReference>
<keyword evidence="2 4" id="KW-0378">Hydrolase</keyword>
<dbReference type="FunFam" id="3.40.50.1820:FF:000089">
    <property type="entry name" value="Alpha/beta hydrolase"/>
    <property type="match status" value="1"/>
</dbReference>
<evidence type="ECO:0000256" key="1">
    <source>
        <dbReference type="ARBA" id="ARBA00010515"/>
    </source>
</evidence>
<dbReference type="SUPFAM" id="SSF53474">
    <property type="entry name" value="alpha/beta-Hydrolases"/>
    <property type="match status" value="1"/>
</dbReference>
<comment type="similarity">
    <text evidence="1">Belongs to the 'GDXG' lipolytic enzyme family.</text>
</comment>
<reference evidence="4 5" key="1">
    <citation type="submission" date="2019-03" db="EMBL/GenBank/DDBJ databases">
        <title>Draft genome sequences of novel Actinobacteria.</title>
        <authorList>
            <person name="Sahin N."/>
            <person name="Ay H."/>
            <person name="Saygin H."/>
        </authorList>
    </citation>
    <scope>NUCLEOTIDE SEQUENCE [LARGE SCALE GENOMIC DNA]</scope>
    <source>
        <strain evidence="4 5">16K404</strain>
    </source>
</reference>
<sequence length="311" mass="33270">MPLHPESQQVLAMLAEAELPPFEHLTVPQARAAGAGFADLQGEPEEIDTEERTIPGPAGTVPVRIYTPAGDGPKPVILYFHGGGWVIGDIEVCDNPVRRIANRTGAIVVSVDYRLAPEHVYPAAFDDCYAATAWVAEHAAEFGGDPARIATCGDSAGGNLAAAVAIAARDRQSPHLVAQLLIYPVTDFDFMTDSYAQNGEGYLLTKGSMQWFWAHYLGAQDLGKDPYACPARADDLAGLPAAFVATAEFDPLRDEGEDYAEALREAGVRVTAQRYDGMLHGFAWTLGATPSGAVIIDDLAAAFRDAIERSR</sequence>
<dbReference type="InterPro" id="IPR029058">
    <property type="entry name" value="AB_hydrolase_fold"/>
</dbReference>
<dbReference type="InterPro" id="IPR050300">
    <property type="entry name" value="GDXG_lipolytic_enzyme"/>
</dbReference>
<dbReference type="OrthoDB" id="3206739at2"/>
<evidence type="ECO:0000313" key="5">
    <source>
        <dbReference type="Proteomes" id="UP000294744"/>
    </source>
</evidence>
<organism evidence="4 5">
    <name type="scientific">Saccharopolyspora aridisoli</name>
    <dbReference type="NCBI Taxonomy" id="2530385"/>
    <lineage>
        <taxon>Bacteria</taxon>
        <taxon>Bacillati</taxon>
        <taxon>Actinomycetota</taxon>
        <taxon>Actinomycetes</taxon>
        <taxon>Pseudonocardiales</taxon>
        <taxon>Pseudonocardiaceae</taxon>
        <taxon>Saccharopolyspora</taxon>
    </lineage>
</organism>
<proteinExistence type="inferred from homology"/>
<name>A0A4V6PC95_9PSEU</name>
<feature type="domain" description="Alpha/beta hydrolase fold-3" evidence="3">
    <location>
        <begin position="77"/>
        <end position="283"/>
    </location>
</feature>
<dbReference type="Gene3D" id="3.40.50.1820">
    <property type="entry name" value="alpha/beta hydrolase"/>
    <property type="match status" value="1"/>
</dbReference>
<evidence type="ECO:0000256" key="2">
    <source>
        <dbReference type="ARBA" id="ARBA00022801"/>
    </source>
</evidence>
<dbReference type="Proteomes" id="UP000294744">
    <property type="component" value="Unassembled WGS sequence"/>
</dbReference>
<gene>
    <name evidence="4" type="ORF">E1161_16375</name>
</gene>
<dbReference type="PANTHER" id="PTHR48081">
    <property type="entry name" value="AB HYDROLASE SUPERFAMILY PROTEIN C4A8.06C"/>
    <property type="match status" value="1"/>
</dbReference>
<accession>A0A4V6PC95</accession>
<dbReference type="EMBL" id="SMKV01000018">
    <property type="protein sequence ID" value="TDC91505.1"/>
    <property type="molecule type" value="Genomic_DNA"/>
</dbReference>
<evidence type="ECO:0000313" key="4">
    <source>
        <dbReference type="EMBL" id="TDC91505.1"/>
    </source>
</evidence>
<dbReference type="GO" id="GO:0016787">
    <property type="term" value="F:hydrolase activity"/>
    <property type="evidence" value="ECO:0007669"/>
    <property type="project" value="UniProtKB-KW"/>
</dbReference>
<dbReference type="PANTHER" id="PTHR48081:SF8">
    <property type="entry name" value="ALPHA_BETA HYDROLASE FOLD-3 DOMAIN-CONTAINING PROTEIN-RELATED"/>
    <property type="match status" value="1"/>
</dbReference>
<keyword evidence="5" id="KW-1185">Reference proteome</keyword>
<protein>
    <submittedName>
        <fullName evidence="4">Alpha/beta hydrolase</fullName>
    </submittedName>
</protein>